<dbReference type="SUPFAM" id="SSF49764">
    <property type="entry name" value="HSP20-like chaperones"/>
    <property type="match status" value="1"/>
</dbReference>
<dbReference type="AlphaFoldDB" id="A0A0W0Z3P2"/>
<organism evidence="4 5">
    <name type="scientific">Legionella santicrucis</name>
    <dbReference type="NCBI Taxonomy" id="45074"/>
    <lineage>
        <taxon>Bacteria</taxon>
        <taxon>Pseudomonadati</taxon>
        <taxon>Pseudomonadota</taxon>
        <taxon>Gammaproteobacteria</taxon>
        <taxon>Legionellales</taxon>
        <taxon>Legionellaceae</taxon>
        <taxon>Legionella</taxon>
    </lineage>
</organism>
<dbReference type="EMBL" id="LNYU01000024">
    <property type="protein sequence ID" value="KTD63754.1"/>
    <property type="molecule type" value="Genomic_DNA"/>
</dbReference>
<evidence type="ECO:0000313" key="4">
    <source>
        <dbReference type="EMBL" id="KTD63754.1"/>
    </source>
</evidence>
<proteinExistence type="inferred from homology"/>
<evidence type="ECO:0000256" key="1">
    <source>
        <dbReference type="PROSITE-ProRule" id="PRU00285"/>
    </source>
</evidence>
<gene>
    <name evidence="4" type="ORF">Lsan_1187</name>
</gene>
<comment type="similarity">
    <text evidence="1 2">Belongs to the small heat shock protein (HSP20) family.</text>
</comment>
<dbReference type="InterPro" id="IPR002068">
    <property type="entry name" value="A-crystallin/Hsp20_dom"/>
</dbReference>
<dbReference type="InterPro" id="IPR008978">
    <property type="entry name" value="HSP20-like_chaperone"/>
</dbReference>
<evidence type="ECO:0000259" key="3">
    <source>
        <dbReference type="PROSITE" id="PS01031"/>
    </source>
</evidence>
<sequence>MARRNSSEESDQEFEAFRQQISRVLDIMSFSQPYSCSNLWHPSTDVYETDGAVIVKTEIAGVKLDDFNISFVDQVLTIQGTRIDTEAKLNYHCLEIPYGNFQVRILIQGLYDIDHITVNYENGYLYVLLPKSKKQDASISQIDS</sequence>
<protein>
    <submittedName>
        <fullName evidence="4">Heat shock protein</fullName>
    </submittedName>
</protein>
<evidence type="ECO:0000313" key="5">
    <source>
        <dbReference type="Proteomes" id="UP000054703"/>
    </source>
</evidence>
<dbReference type="InterPro" id="IPR031107">
    <property type="entry name" value="Small_HSP"/>
</dbReference>
<evidence type="ECO:0000256" key="2">
    <source>
        <dbReference type="RuleBase" id="RU003616"/>
    </source>
</evidence>
<dbReference type="PATRIC" id="fig|45074.5.peg.1265"/>
<feature type="domain" description="SHSP" evidence="3">
    <location>
        <begin position="35"/>
        <end position="144"/>
    </location>
</feature>
<dbReference type="Pfam" id="PF00011">
    <property type="entry name" value="HSP20"/>
    <property type="match status" value="1"/>
</dbReference>
<accession>A0A0W0Z3P2</accession>
<keyword evidence="4" id="KW-0346">Stress response</keyword>
<dbReference type="PANTHER" id="PTHR11527">
    <property type="entry name" value="HEAT-SHOCK PROTEIN 20 FAMILY MEMBER"/>
    <property type="match status" value="1"/>
</dbReference>
<dbReference type="RefSeq" id="WP_058513588.1">
    <property type="nucleotide sequence ID" value="NZ_CAAAIH010000003.1"/>
</dbReference>
<name>A0A0W0Z3P2_9GAMM</name>
<dbReference type="CDD" id="cd06464">
    <property type="entry name" value="ACD_sHsps-like"/>
    <property type="match status" value="1"/>
</dbReference>
<comment type="caution">
    <text evidence="4">The sequence shown here is derived from an EMBL/GenBank/DDBJ whole genome shotgun (WGS) entry which is preliminary data.</text>
</comment>
<dbReference type="OrthoDB" id="9792695at2"/>
<reference evidence="4 5" key="1">
    <citation type="submission" date="2015-11" db="EMBL/GenBank/DDBJ databases">
        <title>Genomic analysis of 38 Legionella species identifies large and diverse effector repertoires.</title>
        <authorList>
            <person name="Burstein D."/>
            <person name="Amaro F."/>
            <person name="Zusman T."/>
            <person name="Lifshitz Z."/>
            <person name="Cohen O."/>
            <person name="Gilbert J.A."/>
            <person name="Pupko T."/>
            <person name="Shuman H.A."/>
            <person name="Segal G."/>
        </authorList>
    </citation>
    <scope>NUCLEOTIDE SEQUENCE [LARGE SCALE GENOMIC DNA]</scope>
    <source>
        <strain evidence="4 5">SC-63-C7</strain>
    </source>
</reference>
<keyword evidence="5" id="KW-1185">Reference proteome</keyword>
<dbReference type="STRING" id="45074.Lsan_1187"/>
<dbReference type="Gene3D" id="2.60.40.790">
    <property type="match status" value="1"/>
</dbReference>
<dbReference type="Proteomes" id="UP000054703">
    <property type="component" value="Unassembled WGS sequence"/>
</dbReference>
<dbReference type="PROSITE" id="PS01031">
    <property type="entry name" value="SHSP"/>
    <property type="match status" value="1"/>
</dbReference>